<proteinExistence type="predicted"/>
<comment type="caution">
    <text evidence="1">The sequence shown here is derived from an EMBL/GenBank/DDBJ whole genome shotgun (WGS) entry which is preliminary data.</text>
</comment>
<organism evidence="1 2">
    <name type="scientific">Sorangium cellulosum</name>
    <name type="common">Polyangium cellulosum</name>
    <dbReference type="NCBI Taxonomy" id="56"/>
    <lineage>
        <taxon>Bacteria</taxon>
        <taxon>Pseudomonadati</taxon>
        <taxon>Myxococcota</taxon>
        <taxon>Polyangia</taxon>
        <taxon>Polyangiales</taxon>
        <taxon>Polyangiaceae</taxon>
        <taxon>Sorangium</taxon>
    </lineage>
</organism>
<evidence type="ECO:0000313" key="2">
    <source>
        <dbReference type="Proteomes" id="UP000075635"/>
    </source>
</evidence>
<accession>A0A150S425</accession>
<name>A0A150S425_SORCE</name>
<dbReference type="AlphaFoldDB" id="A0A150S425"/>
<protein>
    <submittedName>
        <fullName evidence="1">Uncharacterized protein</fullName>
    </submittedName>
</protein>
<dbReference type="EMBL" id="JEMB01001463">
    <property type="protein sequence ID" value="KYF87190.1"/>
    <property type="molecule type" value="Genomic_DNA"/>
</dbReference>
<reference evidence="1 2" key="1">
    <citation type="submission" date="2014-02" db="EMBL/GenBank/DDBJ databases">
        <title>The small core and large imbalanced accessory genome model reveals a collaborative survival strategy of Sorangium cellulosum strains in nature.</title>
        <authorList>
            <person name="Han K."/>
            <person name="Peng R."/>
            <person name="Blom J."/>
            <person name="Li Y.-Z."/>
        </authorList>
    </citation>
    <scope>NUCLEOTIDE SEQUENCE [LARGE SCALE GENOMIC DNA]</scope>
    <source>
        <strain evidence="1 2">So0011-07</strain>
    </source>
</reference>
<sequence>MEVVFKYDSYRTVTDPDLANVRFPSAETFIATKAAAALVKKRRRDAFDVYVTVADQEPKLFAQSWSNLVRADGLFRDANDALWQAVWQLDSLPKIRSVLAELRAPALPSEKTIQEAFGFLTDPSMNPHM</sequence>
<evidence type="ECO:0000313" key="1">
    <source>
        <dbReference type="EMBL" id="KYF87190.1"/>
    </source>
</evidence>
<gene>
    <name evidence="1" type="ORF">BE17_40235</name>
</gene>
<dbReference type="Proteomes" id="UP000075635">
    <property type="component" value="Unassembled WGS sequence"/>
</dbReference>